<sequence>MSLELYSLTDRVVTICYSARSLSELQFFNFFNPNIKDCLAKHFRKTELEFWAECISWSSELEALPKDILRDTVCNLGQYVLSGGIYFKIFREIPGDAFNFPLERSLHNDTLRNLQRSAFDPSLSDNLIQSVFKFSSLNRFLERRRDFYLCNWELNEEPTQKIKILGNRTINYLRNWVEDAIPHFDNFAESNSFLINRSLIYLYLDSRSYLSDEVAQKIYSIYMEGIENSLPNFENITKLIAFNPRLNIEYALNLSDFPEFQLC</sequence>
<name>G8C396_9MOLU</name>
<dbReference type="KEGG" id="mhb:MHM_02760"/>
<evidence type="ECO:0000313" key="1">
    <source>
        <dbReference type="EMBL" id="CCE66794.1"/>
    </source>
</evidence>
<dbReference type="EMBL" id="HE613254">
    <property type="protein sequence ID" value="CCE66794.1"/>
    <property type="molecule type" value="Genomic_DNA"/>
</dbReference>
<dbReference type="PATRIC" id="fig|1116213.3.peg.292"/>
<proteinExistence type="predicted"/>
<reference evidence="1" key="1">
    <citation type="submission" date="2011-11" db="EMBL/GenBank/DDBJ databases">
        <title>Complete genome sequence of Candidatus Mycoplasma haemominutum.</title>
        <authorList>
            <person name="Barker E.N."/>
            <person name="Darby A.C."/>
            <person name="Helps C.R."/>
            <person name="Peters I.R."/>
            <person name="Hughes M.A."/>
            <person name="Radford A.D."/>
            <person name="Novacco M."/>
            <person name="Boretti F."/>
            <person name="Hofmann-Lehmann R."/>
            <person name="Tasker S."/>
        </authorList>
    </citation>
    <scope>NUCLEOTIDE SEQUENCE</scope>
    <source>
        <strain evidence="1">Birmingham 1</strain>
    </source>
</reference>
<reference evidence="1" key="2">
    <citation type="submission" date="2011-11" db="EMBL/GenBank/DDBJ databases">
        <authorList>
            <person name="Barker E."/>
        </authorList>
    </citation>
    <scope>NUCLEOTIDE SEQUENCE</scope>
    <source>
        <strain evidence="1">Birmingham 1</strain>
    </source>
</reference>
<organism evidence="1">
    <name type="scientific">Candidatus Mycoplasma haematominutum 'Birmingham 1'</name>
    <dbReference type="NCBI Taxonomy" id="1116213"/>
    <lineage>
        <taxon>Bacteria</taxon>
        <taxon>Bacillati</taxon>
        <taxon>Mycoplasmatota</taxon>
        <taxon>Mollicutes</taxon>
        <taxon>Mycoplasmataceae</taxon>
        <taxon>Mycoplasma</taxon>
    </lineage>
</organism>
<protein>
    <submittedName>
        <fullName evidence="1">Uncharacterized protein</fullName>
    </submittedName>
</protein>
<gene>
    <name evidence="1" type="ORF">MHM_02760</name>
</gene>
<accession>G8C396</accession>
<dbReference type="HOGENOM" id="CLU_1056409_0_0_14"/>
<dbReference type="AlphaFoldDB" id="G8C396"/>